<evidence type="ECO:0000313" key="5">
    <source>
        <dbReference type="EMBL" id="AFK21297.1"/>
    </source>
</evidence>
<gene>
    <name evidence="5" type="ordered locus">HFX_6173</name>
</gene>
<evidence type="ECO:0000313" key="6">
    <source>
        <dbReference type="Proteomes" id="UP000006469"/>
    </source>
</evidence>
<keyword evidence="1" id="KW-0805">Transcription regulation</keyword>
<keyword evidence="2" id="KW-0804">Transcription</keyword>
<dbReference type="EMBL" id="CP001871">
    <property type="protein sequence ID" value="AFK21297.1"/>
    <property type="molecule type" value="Genomic_DNA"/>
</dbReference>
<dbReference type="Pfam" id="PF24278">
    <property type="entry name" value="HVO_0513_N"/>
    <property type="match status" value="1"/>
</dbReference>
<proteinExistence type="predicted"/>
<reference evidence="5 6" key="1">
    <citation type="journal article" date="2012" name="J. Bacteriol.">
        <title>Complete genome sequence of the metabolically versatile halophilic archaeon Haloferax mediterranei, a poly(3-hydroxybutyrate-co-3-hydroxyvalerate) producer.</title>
        <authorList>
            <person name="Han J."/>
            <person name="Zhang F."/>
            <person name="Hou J."/>
            <person name="Liu X."/>
            <person name="Li M."/>
            <person name="Liu H."/>
            <person name="Cai L."/>
            <person name="Zhang B."/>
            <person name="Chen Y."/>
            <person name="Zhou J."/>
            <person name="Hu S."/>
            <person name="Xiang H."/>
        </authorList>
    </citation>
    <scope>NUCLEOTIDE SEQUENCE [LARGE SCALE GENOMIC DNA]</scope>
    <source>
        <strain evidence="6">ATCC 33500 / DSM 1411 / JCM 8866 / NBRC 14739 / NCIMB 2177 / R-4</strain>
        <plasmid evidence="6">pHM500</plasmid>
    </source>
</reference>
<dbReference type="KEGG" id="hme:HFX_6173"/>
<dbReference type="PANTHER" id="PTHR34236">
    <property type="entry name" value="DIMETHYL SULFOXIDE REDUCTASE TRANSCRIPTIONAL ACTIVATOR"/>
    <property type="match status" value="1"/>
</dbReference>
<evidence type="ECO:0000259" key="4">
    <source>
        <dbReference type="Pfam" id="PF24278"/>
    </source>
</evidence>
<evidence type="ECO:0000259" key="3">
    <source>
        <dbReference type="Pfam" id="PF04967"/>
    </source>
</evidence>
<dbReference type="InterPro" id="IPR056493">
    <property type="entry name" value="HVO_0513_N"/>
</dbReference>
<dbReference type="AlphaFoldDB" id="I3RAN7"/>
<geneLocation type="plasmid" evidence="5 6">
    <name>pHM500</name>
</geneLocation>
<organism evidence="5 6">
    <name type="scientific">Haloferax mediterranei (strain ATCC 33500 / DSM 1411 / JCM 8866 / NBRC 14739 / NCIMB 2177 / R-4)</name>
    <name type="common">Halobacterium mediterranei</name>
    <dbReference type="NCBI Taxonomy" id="523841"/>
    <lineage>
        <taxon>Archaea</taxon>
        <taxon>Methanobacteriati</taxon>
        <taxon>Methanobacteriota</taxon>
        <taxon>Stenosarchaea group</taxon>
        <taxon>Halobacteria</taxon>
        <taxon>Halobacteriales</taxon>
        <taxon>Haloferacaceae</taxon>
        <taxon>Haloferax</taxon>
    </lineage>
</organism>
<name>I3RAN7_HALMT</name>
<dbReference type="HOGENOM" id="CLU_092678_1_0_2"/>
<evidence type="ECO:0000256" key="2">
    <source>
        <dbReference type="ARBA" id="ARBA00023163"/>
    </source>
</evidence>
<protein>
    <submittedName>
        <fullName evidence="5">HTH DNA binding domain-containing protein</fullName>
    </submittedName>
</protein>
<dbReference type="Proteomes" id="UP000006469">
    <property type="component" value="Plasmid pHM500"/>
</dbReference>
<keyword evidence="5" id="KW-0614">Plasmid</keyword>
<dbReference type="PANTHER" id="PTHR34236:SF1">
    <property type="entry name" value="DIMETHYL SULFOXIDE REDUCTASE TRANSCRIPTIONAL ACTIVATOR"/>
    <property type="match status" value="1"/>
</dbReference>
<sequence>MRSDVSPVANATIFYVEAAREPYEDAILSVDSIRWYEITPIDENSFYVYICQETRTEDRTWREAYTELDLVVLPPVIYDADATFEMTLVGAGEDLRTLIERLPPSIDVTIRSIGTFDRRHETVATDCTERQFEALQAAVAIGYYDVPRQGTLNDVAHALDCAESTASDLLRKAESAVMKRLVTRYTHES</sequence>
<dbReference type="Pfam" id="PF04967">
    <property type="entry name" value="HTH_10"/>
    <property type="match status" value="1"/>
</dbReference>
<feature type="domain" description="HTH bat-type" evidence="3">
    <location>
        <begin position="128"/>
        <end position="179"/>
    </location>
</feature>
<evidence type="ECO:0000256" key="1">
    <source>
        <dbReference type="ARBA" id="ARBA00023015"/>
    </source>
</evidence>
<dbReference type="InterPro" id="IPR007050">
    <property type="entry name" value="HTH_bacterioopsin"/>
</dbReference>
<accession>I3RAN7</accession>
<feature type="domain" description="HVO-0513-like N-terminal" evidence="4">
    <location>
        <begin position="13"/>
        <end position="115"/>
    </location>
</feature>